<evidence type="ECO:0000256" key="1">
    <source>
        <dbReference type="SAM" id="MobiDB-lite"/>
    </source>
</evidence>
<feature type="compositionally biased region" description="Gly residues" evidence="1">
    <location>
        <begin position="209"/>
        <end position="221"/>
    </location>
</feature>
<proteinExistence type="predicted"/>
<protein>
    <submittedName>
        <fullName evidence="2">Uncharacterized protein</fullName>
    </submittedName>
</protein>
<comment type="caution">
    <text evidence="2">The sequence shown here is derived from an EMBL/GenBank/DDBJ whole genome shotgun (WGS) entry which is preliminary data.</text>
</comment>
<dbReference type="Proteomes" id="UP000276526">
    <property type="component" value="Unassembled WGS sequence"/>
</dbReference>
<accession>A0A426PXP3</accession>
<reference evidence="2 3" key="1">
    <citation type="submission" date="2018-01" db="EMBL/GenBank/DDBJ databases">
        <title>Twenty Corynebacterium bovis Genomes.</title>
        <authorList>
            <person name="Gulvik C.A."/>
        </authorList>
    </citation>
    <scope>NUCLEOTIDE SEQUENCE [LARGE SCALE GENOMIC DNA]</scope>
    <source>
        <strain evidence="2 3">F6900</strain>
    </source>
</reference>
<dbReference type="RefSeq" id="WP_125207287.1">
    <property type="nucleotide sequence ID" value="NZ_JAPJOD010000031.1"/>
</dbReference>
<feature type="compositionally biased region" description="Low complexity" evidence="1">
    <location>
        <begin position="12"/>
        <end position="26"/>
    </location>
</feature>
<dbReference type="EMBL" id="PQNK01000014">
    <property type="protein sequence ID" value="RRO85981.1"/>
    <property type="molecule type" value="Genomic_DNA"/>
</dbReference>
<organism evidence="2 3">
    <name type="scientific">Corynebacterium bovis</name>
    <dbReference type="NCBI Taxonomy" id="36808"/>
    <lineage>
        <taxon>Bacteria</taxon>
        <taxon>Bacillati</taxon>
        <taxon>Actinomycetota</taxon>
        <taxon>Actinomycetes</taxon>
        <taxon>Mycobacteriales</taxon>
        <taxon>Corynebacteriaceae</taxon>
        <taxon>Corynebacterium</taxon>
    </lineage>
</organism>
<feature type="compositionally biased region" description="Pro residues" evidence="1">
    <location>
        <begin position="27"/>
        <end position="38"/>
    </location>
</feature>
<dbReference type="AlphaFoldDB" id="A0A426PXP3"/>
<sequence length="306" mass="30409">MRAAEPPPAGDGAQPVSPGQPGAPQAAVPPVPPVPPVADPEGRYRPAPVGAHRTRNALLLTAGVLAALLVPVAVRAANGPVPETYPSFSEAMTAQGLDPGPTPLTLDALDDLCTLPRDTPMPGVVSAECGGVDLDLTTMSGVDDPAGATRRALRAVGRSRDAFAEVPVQDVSADAVRADPSLDGAVDAVWETRPVLIRTAGSDLDPGDAPGGPGLPGGAPGGPAAVPGAAVPGTARAVGSGAAGTTGGADVDERILLARSYIPQGGDTMYTFQVRVPVSLTGYAGVAGARVIMNTLLEGVTVDDGE</sequence>
<evidence type="ECO:0000313" key="2">
    <source>
        <dbReference type="EMBL" id="RRO85981.1"/>
    </source>
</evidence>
<name>A0A426PXP3_9CORY</name>
<feature type="region of interest" description="Disordered" evidence="1">
    <location>
        <begin position="1"/>
        <end position="48"/>
    </location>
</feature>
<feature type="region of interest" description="Disordered" evidence="1">
    <location>
        <begin position="200"/>
        <end position="228"/>
    </location>
</feature>
<evidence type="ECO:0000313" key="3">
    <source>
        <dbReference type="Proteomes" id="UP000276526"/>
    </source>
</evidence>
<gene>
    <name evidence="2" type="ORF">CXF48_08455</name>
</gene>